<keyword evidence="2" id="KW-1185">Reference proteome</keyword>
<dbReference type="Pfam" id="PF06051">
    <property type="entry name" value="DUF928"/>
    <property type="match status" value="1"/>
</dbReference>
<evidence type="ECO:0000313" key="1">
    <source>
        <dbReference type="EMBL" id="EDX72253.1"/>
    </source>
</evidence>
<organism evidence="1 2">
    <name type="scientific">Coleofasciculus chthonoplastes PCC 7420</name>
    <dbReference type="NCBI Taxonomy" id="118168"/>
    <lineage>
        <taxon>Bacteria</taxon>
        <taxon>Bacillati</taxon>
        <taxon>Cyanobacteriota</taxon>
        <taxon>Cyanophyceae</taxon>
        <taxon>Coleofasciculales</taxon>
        <taxon>Coleofasciculaceae</taxon>
        <taxon>Coleofasciculus</taxon>
    </lineage>
</organism>
<dbReference type="AlphaFoldDB" id="B4W0Z5"/>
<dbReference type="STRING" id="118168.MC7420_8345"/>
<evidence type="ECO:0000313" key="2">
    <source>
        <dbReference type="Proteomes" id="UP000003835"/>
    </source>
</evidence>
<gene>
    <name evidence="1" type="ORF">MC7420_8345</name>
</gene>
<proteinExistence type="predicted"/>
<dbReference type="HOGENOM" id="CLU_1259173_0_0_3"/>
<dbReference type="Proteomes" id="UP000003835">
    <property type="component" value="Unassembled WGS sequence"/>
</dbReference>
<protein>
    <submittedName>
        <fullName evidence="1">Conserved domain protein</fullName>
    </submittedName>
</protein>
<dbReference type="InterPro" id="IPR010328">
    <property type="entry name" value="DUF928"/>
</dbReference>
<reference evidence="1 2" key="1">
    <citation type="submission" date="2008-07" db="EMBL/GenBank/DDBJ databases">
        <authorList>
            <person name="Tandeau de Marsac N."/>
            <person name="Ferriera S."/>
            <person name="Johnson J."/>
            <person name="Kravitz S."/>
            <person name="Beeson K."/>
            <person name="Sutton G."/>
            <person name="Rogers Y.-H."/>
            <person name="Friedman R."/>
            <person name="Frazier M."/>
            <person name="Venter J.C."/>
        </authorList>
    </citation>
    <scope>NUCLEOTIDE SEQUENCE [LARGE SCALE GENOMIC DNA]</scope>
    <source>
        <strain evidence="1 2">PCC 7420</strain>
    </source>
</reference>
<sequence length="189" mass="21111">MGATLSTHPTLAWFVPDAIIKPMEFRLYEYDAQGKPQPVGQPIQLQSSPGIMRLSLAREQLKLTVGKTYLWQVVILCDPDSPSSDLIVRSDIQVVETPLAFAQQLAQVNTGSEKVELYAGAGFWYDAMGEALQLAPPWQLGEVAASLLRDLVNLEPDETRPEIYTAELELIENTRSILRATDSRKERQK</sequence>
<dbReference type="eggNOG" id="COG1388">
    <property type="taxonomic scope" value="Bacteria"/>
</dbReference>
<accession>B4W0Z5</accession>
<name>B4W0Z5_9CYAN</name>
<dbReference type="EMBL" id="DS989866">
    <property type="protein sequence ID" value="EDX72253.1"/>
    <property type="molecule type" value="Genomic_DNA"/>
</dbReference>